<accession>A0A392W7P0</accession>
<evidence type="ECO:0000313" key="2">
    <source>
        <dbReference type="Proteomes" id="UP000265520"/>
    </source>
</evidence>
<name>A0A392W7P0_9FABA</name>
<dbReference type="AlphaFoldDB" id="A0A392W7P0"/>
<proteinExistence type="predicted"/>
<protein>
    <submittedName>
        <fullName evidence="1">Uncharacterized protein</fullName>
    </submittedName>
</protein>
<sequence>MTYANEEDGTQKIPLLMTTGLAVTTHMRADTEEGEATTLEILHSLSGSWIPGSQEL</sequence>
<evidence type="ECO:0000313" key="1">
    <source>
        <dbReference type="EMBL" id="MCI95783.1"/>
    </source>
</evidence>
<organism evidence="1 2">
    <name type="scientific">Trifolium medium</name>
    <dbReference type="NCBI Taxonomy" id="97028"/>
    <lineage>
        <taxon>Eukaryota</taxon>
        <taxon>Viridiplantae</taxon>
        <taxon>Streptophyta</taxon>
        <taxon>Embryophyta</taxon>
        <taxon>Tracheophyta</taxon>
        <taxon>Spermatophyta</taxon>
        <taxon>Magnoliopsida</taxon>
        <taxon>eudicotyledons</taxon>
        <taxon>Gunneridae</taxon>
        <taxon>Pentapetalae</taxon>
        <taxon>rosids</taxon>
        <taxon>fabids</taxon>
        <taxon>Fabales</taxon>
        <taxon>Fabaceae</taxon>
        <taxon>Papilionoideae</taxon>
        <taxon>50 kb inversion clade</taxon>
        <taxon>NPAAA clade</taxon>
        <taxon>Hologalegina</taxon>
        <taxon>IRL clade</taxon>
        <taxon>Trifolieae</taxon>
        <taxon>Trifolium</taxon>
    </lineage>
</organism>
<dbReference type="EMBL" id="LXQA011396554">
    <property type="protein sequence ID" value="MCI95783.1"/>
    <property type="molecule type" value="Genomic_DNA"/>
</dbReference>
<reference evidence="1 2" key="1">
    <citation type="journal article" date="2018" name="Front. Plant Sci.">
        <title>Red Clover (Trifolium pratense) and Zigzag Clover (T. medium) - A Picture of Genomic Similarities and Differences.</title>
        <authorList>
            <person name="Dluhosova J."/>
            <person name="Istvanek J."/>
            <person name="Nedelnik J."/>
            <person name="Repkova J."/>
        </authorList>
    </citation>
    <scope>NUCLEOTIDE SEQUENCE [LARGE SCALE GENOMIC DNA]</scope>
    <source>
        <strain evidence="2">cv. 10/8</strain>
        <tissue evidence="1">Leaf</tissue>
    </source>
</reference>
<comment type="caution">
    <text evidence="1">The sequence shown here is derived from an EMBL/GenBank/DDBJ whole genome shotgun (WGS) entry which is preliminary data.</text>
</comment>
<keyword evidence="2" id="KW-1185">Reference proteome</keyword>
<feature type="non-terminal residue" evidence="1">
    <location>
        <position position="56"/>
    </location>
</feature>
<dbReference type="Proteomes" id="UP000265520">
    <property type="component" value="Unassembled WGS sequence"/>
</dbReference>